<dbReference type="PANTHER" id="PTHR39385:SF2">
    <property type="entry name" value="SLIT-LIKE 3 PROTEIN"/>
    <property type="match status" value="1"/>
</dbReference>
<dbReference type="Gene3D" id="2.60.120.290">
    <property type="entry name" value="Spermadhesin, CUB domain"/>
    <property type="match status" value="2"/>
</dbReference>
<dbReference type="STRING" id="53326.A0A016TGX4"/>
<keyword evidence="4" id="KW-0732">Signal</keyword>
<comment type="caution">
    <text evidence="6">The sequence shown here is derived from an EMBL/GenBank/DDBJ whole genome shotgun (WGS) entry which is preliminary data.</text>
</comment>
<sequence length="699" mass="79983">MHFRKNSLIFPLLLALALFQRNSAVNYDYDSNDNADDTSRTSYTCDCPLQTYGEEYDYAELKKPAMINCEFQHCIFQIEPGHNTSLALSLESISLGHRDIVRIYQYFSRNGTEIEVLHCPEVKAAHENHVFTAATGVGFRIHSYTYKRYYTSLYTTSFTFSFDRGDSDAKTCPHPLLSASPSFSQIPPFERQGDTSCPFHMVPSVAGRRLYLLFNQLKGFVFDQKGEDEKFFKRISTTGTHLVSTTDSIDFLITRTNIYEPASFSITYKEFLEDPCSCNKTELIVGDEPIYVTSPGFPDLYCSNFRCKRKFLHNISMHDDTSMTFVVTVHFLNTDKHDYVDFSTDGLFLESLNGTFEDVKMVMTGDVMETEFVTDRSISRHGYNMSVVSVQMPLECICPHKGMKVMTPEGSLQMDVPAHCTIVYCKWEVPSHYDELQFIAMFNFSSEFDSLTVTTGSDVRRFTTITGKQLKRHWKRMEYRLPTTILYQRAFPDNYTSDLKGASFTVKWMSTTDCNCNEGEAQVHEAVVNDWRELTSPAYPVPYCGDLECVYRIVAPTGHHVVLNITDFYTEPYNDVLALFDGVNTTGRHMDVFYGKKWFPYLIRSTNETMSLVFKTDHDVSYDGFRILFSAEPNDDYSAPLQAQSHTSTIIIFILSVMLVIAIAVAVYRRVPGRFDNPVYVASVSYSDDTMDTHTDVFR</sequence>
<evidence type="ECO:0000256" key="4">
    <source>
        <dbReference type="SAM" id="SignalP"/>
    </source>
</evidence>
<dbReference type="PROSITE" id="PS01180">
    <property type="entry name" value="CUB"/>
    <property type="match status" value="2"/>
</dbReference>
<comment type="caution">
    <text evidence="2">Lacks conserved residue(s) required for the propagation of feature annotation.</text>
</comment>
<name>A0A016TGX4_9BILA</name>
<dbReference type="AlphaFoldDB" id="A0A016TGX4"/>
<evidence type="ECO:0000313" key="6">
    <source>
        <dbReference type="EMBL" id="EYC01858.1"/>
    </source>
</evidence>
<reference evidence="7" key="1">
    <citation type="journal article" date="2015" name="Nat. Genet.">
        <title>The genome and transcriptome of the zoonotic hookworm Ancylostoma ceylanicum identify infection-specific gene families.</title>
        <authorList>
            <person name="Schwarz E.M."/>
            <person name="Hu Y."/>
            <person name="Antoshechkin I."/>
            <person name="Miller M.M."/>
            <person name="Sternberg P.W."/>
            <person name="Aroian R.V."/>
        </authorList>
    </citation>
    <scope>NUCLEOTIDE SEQUENCE</scope>
    <source>
        <strain evidence="7">HY135</strain>
    </source>
</reference>
<feature type="domain" description="CUB" evidence="5">
    <location>
        <begin position="516"/>
        <end position="632"/>
    </location>
</feature>
<proteinExistence type="predicted"/>
<dbReference type="CDD" id="cd00041">
    <property type="entry name" value="CUB"/>
    <property type="match status" value="1"/>
</dbReference>
<keyword evidence="3" id="KW-1133">Transmembrane helix</keyword>
<protein>
    <recommendedName>
        <fullName evidence="5">CUB domain-containing protein</fullName>
    </recommendedName>
</protein>
<dbReference type="InterPro" id="IPR000859">
    <property type="entry name" value="CUB_dom"/>
</dbReference>
<keyword evidence="7" id="KW-1185">Reference proteome</keyword>
<dbReference type="Proteomes" id="UP000024635">
    <property type="component" value="Unassembled WGS sequence"/>
</dbReference>
<feature type="domain" description="CUB" evidence="5">
    <location>
        <begin position="276"/>
        <end position="390"/>
    </location>
</feature>
<keyword evidence="1" id="KW-1015">Disulfide bond</keyword>
<dbReference type="InterPro" id="IPR035914">
    <property type="entry name" value="Sperma_CUB_dom_sf"/>
</dbReference>
<feature type="chain" id="PRO_5001491003" description="CUB domain-containing protein" evidence="4">
    <location>
        <begin position="25"/>
        <end position="699"/>
    </location>
</feature>
<dbReference type="Pfam" id="PF00431">
    <property type="entry name" value="CUB"/>
    <property type="match status" value="1"/>
</dbReference>
<evidence type="ECO:0000256" key="2">
    <source>
        <dbReference type="PROSITE-ProRule" id="PRU00059"/>
    </source>
</evidence>
<dbReference type="PANTHER" id="PTHR39385">
    <property type="entry name" value="PROTEIN CBG20422"/>
    <property type="match status" value="1"/>
</dbReference>
<feature type="signal peptide" evidence="4">
    <location>
        <begin position="1"/>
        <end position="24"/>
    </location>
</feature>
<dbReference type="EMBL" id="JARK01001440">
    <property type="protein sequence ID" value="EYC01858.1"/>
    <property type="molecule type" value="Genomic_DNA"/>
</dbReference>
<keyword evidence="3" id="KW-0472">Membrane</keyword>
<evidence type="ECO:0000256" key="1">
    <source>
        <dbReference type="ARBA" id="ARBA00023157"/>
    </source>
</evidence>
<dbReference type="OrthoDB" id="5842045at2759"/>
<evidence type="ECO:0000256" key="3">
    <source>
        <dbReference type="SAM" id="Phobius"/>
    </source>
</evidence>
<accession>A0A016TGX4</accession>
<feature type="transmembrane region" description="Helical" evidence="3">
    <location>
        <begin position="650"/>
        <end position="668"/>
    </location>
</feature>
<dbReference type="SUPFAM" id="SSF49854">
    <property type="entry name" value="Spermadhesin, CUB domain"/>
    <property type="match status" value="2"/>
</dbReference>
<evidence type="ECO:0000313" key="7">
    <source>
        <dbReference type="Proteomes" id="UP000024635"/>
    </source>
</evidence>
<organism evidence="6 7">
    <name type="scientific">Ancylostoma ceylanicum</name>
    <dbReference type="NCBI Taxonomy" id="53326"/>
    <lineage>
        <taxon>Eukaryota</taxon>
        <taxon>Metazoa</taxon>
        <taxon>Ecdysozoa</taxon>
        <taxon>Nematoda</taxon>
        <taxon>Chromadorea</taxon>
        <taxon>Rhabditida</taxon>
        <taxon>Rhabditina</taxon>
        <taxon>Rhabditomorpha</taxon>
        <taxon>Strongyloidea</taxon>
        <taxon>Ancylostomatidae</taxon>
        <taxon>Ancylostomatinae</taxon>
        <taxon>Ancylostoma</taxon>
    </lineage>
</organism>
<evidence type="ECO:0000259" key="5">
    <source>
        <dbReference type="PROSITE" id="PS01180"/>
    </source>
</evidence>
<keyword evidence="3" id="KW-0812">Transmembrane</keyword>
<gene>
    <name evidence="6" type="primary">Acey_s0104.g3641</name>
    <name evidence="6" type="ORF">Y032_0104g3641</name>
</gene>
<dbReference type="SMART" id="SM00042">
    <property type="entry name" value="CUB"/>
    <property type="match status" value="2"/>
</dbReference>